<protein>
    <submittedName>
        <fullName evidence="1">Uncharacterized protein</fullName>
    </submittedName>
</protein>
<dbReference type="Proteomes" id="UP000006729">
    <property type="component" value="Chromosome 15"/>
</dbReference>
<reference evidence="1 2" key="1">
    <citation type="journal article" date="2006" name="Science">
        <title>The genome of black cottonwood, Populus trichocarpa (Torr. &amp; Gray).</title>
        <authorList>
            <person name="Tuskan G.A."/>
            <person name="Difazio S."/>
            <person name="Jansson S."/>
            <person name="Bohlmann J."/>
            <person name="Grigoriev I."/>
            <person name="Hellsten U."/>
            <person name="Putnam N."/>
            <person name="Ralph S."/>
            <person name="Rombauts S."/>
            <person name="Salamov A."/>
            <person name="Schein J."/>
            <person name="Sterck L."/>
            <person name="Aerts A."/>
            <person name="Bhalerao R.R."/>
            <person name="Bhalerao R.P."/>
            <person name="Blaudez D."/>
            <person name="Boerjan W."/>
            <person name="Brun A."/>
            <person name="Brunner A."/>
            <person name="Busov V."/>
            <person name="Campbell M."/>
            <person name="Carlson J."/>
            <person name="Chalot M."/>
            <person name="Chapman J."/>
            <person name="Chen G.L."/>
            <person name="Cooper D."/>
            <person name="Coutinho P.M."/>
            <person name="Couturier J."/>
            <person name="Covert S."/>
            <person name="Cronk Q."/>
            <person name="Cunningham R."/>
            <person name="Davis J."/>
            <person name="Degroeve S."/>
            <person name="Dejardin A."/>
            <person name="Depamphilis C."/>
            <person name="Detter J."/>
            <person name="Dirks B."/>
            <person name="Dubchak I."/>
            <person name="Duplessis S."/>
            <person name="Ehlting J."/>
            <person name="Ellis B."/>
            <person name="Gendler K."/>
            <person name="Goodstein D."/>
            <person name="Gribskov M."/>
            <person name="Grimwood J."/>
            <person name="Groover A."/>
            <person name="Gunter L."/>
            <person name="Hamberger B."/>
            <person name="Heinze B."/>
            <person name="Helariutta Y."/>
            <person name="Henrissat B."/>
            <person name="Holligan D."/>
            <person name="Holt R."/>
            <person name="Huang W."/>
            <person name="Islam-Faridi N."/>
            <person name="Jones S."/>
            <person name="Jones-Rhoades M."/>
            <person name="Jorgensen R."/>
            <person name="Joshi C."/>
            <person name="Kangasjarvi J."/>
            <person name="Karlsson J."/>
            <person name="Kelleher C."/>
            <person name="Kirkpatrick R."/>
            <person name="Kirst M."/>
            <person name="Kohler A."/>
            <person name="Kalluri U."/>
            <person name="Larimer F."/>
            <person name="Leebens-Mack J."/>
            <person name="Leple J.C."/>
            <person name="Locascio P."/>
            <person name="Lou Y."/>
            <person name="Lucas S."/>
            <person name="Martin F."/>
            <person name="Montanini B."/>
            <person name="Napoli C."/>
            <person name="Nelson D.R."/>
            <person name="Nelson C."/>
            <person name="Nieminen K."/>
            <person name="Nilsson O."/>
            <person name="Pereda V."/>
            <person name="Peter G."/>
            <person name="Philippe R."/>
            <person name="Pilate G."/>
            <person name="Poliakov A."/>
            <person name="Razumovskaya J."/>
            <person name="Richardson P."/>
            <person name="Rinaldi C."/>
            <person name="Ritland K."/>
            <person name="Rouze P."/>
            <person name="Ryaboy D."/>
            <person name="Schmutz J."/>
            <person name="Schrader J."/>
            <person name="Segerman B."/>
            <person name="Shin H."/>
            <person name="Siddiqui A."/>
            <person name="Sterky F."/>
            <person name="Terry A."/>
            <person name="Tsai C.J."/>
            <person name="Uberbacher E."/>
            <person name="Unneberg P."/>
            <person name="Vahala J."/>
            <person name="Wall K."/>
            <person name="Wessler S."/>
            <person name="Yang G."/>
            <person name="Yin T."/>
            <person name="Douglas C."/>
            <person name="Marra M."/>
            <person name="Sandberg G."/>
            <person name="Van de Peer Y."/>
            <person name="Rokhsar D."/>
        </authorList>
    </citation>
    <scope>NUCLEOTIDE SEQUENCE [LARGE SCALE GENOMIC DNA]</scope>
    <source>
        <strain evidence="2">cv. Nisqually</strain>
    </source>
</reference>
<organism evidence="1 2">
    <name type="scientific">Populus trichocarpa</name>
    <name type="common">Western balsam poplar</name>
    <name type="synonym">Populus balsamifera subsp. trichocarpa</name>
    <dbReference type="NCBI Taxonomy" id="3694"/>
    <lineage>
        <taxon>Eukaryota</taxon>
        <taxon>Viridiplantae</taxon>
        <taxon>Streptophyta</taxon>
        <taxon>Embryophyta</taxon>
        <taxon>Tracheophyta</taxon>
        <taxon>Spermatophyta</taxon>
        <taxon>Magnoliopsida</taxon>
        <taxon>eudicotyledons</taxon>
        <taxon>Gunneridae</taxon>
        <taxon>Pentapetalae</taxon>
        <taxon>rosids</taxon>
        <taxon>fabids</taxon>
        <taxon>Malpighiales</taxon>
        <taxon>Salicaceae</taxon>
        <taxon>Saliceae</taxon>
        <taxon>Populus</taxon>
    </lineage>
</organism>
<gene>
    <name evidence="1" type="ORF">POPTR_015G122200v4</name>
</gene>
<evidence type="ECO:0000313" key="1">
    <source>
        <dbReference type="EMBL" id="KAI9381529.1"/>
    </source>
</evidence>
<comment type="caution">
    <text evidence="1">The sequence shown here is derived from an EMBL/GenBank/DDBJ whole genome shotgun (WGS) entry which is preliminary data.</text>
</comment>
<keyword evidence="2" id="KW-1185">Reference proteome</keyword>
<evidence type="ECO:0000313" key="2">
    <source>
        <dbReference type="Proteomes" id="UP000006729"/>
    </source>
</evidence>
<accession>A0ACC0RWR5</accession>
<name>A0ACC0RWR5_POPTR</name>
<dbReference type="EMBL" id="CM009304">
    <property type="protein sequence ID" value="KAI9381529.1"/>
    <property type="molecule type" value="Genomic_DNA"/>
</dbReference>
<sequence length="716" mass="81838">MLRNRRRPRYSPQICAVISALLLLFSVSLLYTRLSSSPQQNTVPSSFKTQADEFSIAIDKIDEQDTIKEEEGYHQNDSNEDQNDTEEEDTKRPTISSSGYYMDHVTGSIRRYLNKKSIEDYDFSDYNSNGFSLGLNVEDYKSKTAFGSDDIVVDEEIKRKLSEVKSIEDALLLKIGKKVSPLREGWGDWFDKKSDFLRRDKMFKSNLEVLNPLTNPLLQDPDGVGVTGLTRGDKVMQKMILSEFKRNPFGGKRSLSGLEMIHNAEVGGKRGEVKRVLNEDNGKVLKDGDGNIGKDVSFKGNGIVLHEDHERNLMKDKKLSNGLNGDDGRNLMKGKSLSDVSNVEGVKDYQGDKNLSANENVVDKSSGVGGETRQMIGMKTKRSKDQQRKPEESSHILADGKRWGYFPGLHPHLSFSDFMASFFRNGKCGMRVFMVWNSPPWMHSVRHQRGLESLLSHHRDACVVIFSETIDLDFFKDSFVKDGYKVAVAMPNLDELLKDTPTHIFTSVWFQWRKTKFYPTHYSELVRLAALYKYGGIYLDSDVIVLNSLSSLNNTVGLENPRAGSSLNGAVMAFRKHSPFITKCLNEFYMTYDDNRLRWNGADLLTRVARNFLSKENKSIDQKELKVQPSYIFFPISSQNITRYSPNFEFISLHAYSFFSIQISFFFGNHTCTSKLLKMLLFMSSLECIAENIGFWFQLPLPHNFVYTYWKTKRKT</sequence>
<proteinExistence type="predicted"/>